<evidence type="ECO:0000313" key="2">
    <source>
        <dbReference type="Proteomes" id="UP000019464"/>
    </source>
</evidence>
<name>W9V0C8_9GAMM</name>
<reference evidence="1 2" key="2">
    <citation type="journal article" date="2015" name="Syst. Appl. Microbiol.">
        <title>Nitrincola nitratireducens sp. nov. isolated from a haloalkaline crater lake.</title>
        <authorList>
            <person name="Singh A."/>
            <person name="Vaidya B."/>
            <person name="Tanuku N.R."/>
            <person name="Pinnaka A.K."/>
        </authorList>
    </citation>
    <scope>NUCLEOTIDE SEQUENCE [LARGE SCALE GENOMIC DNA]</scope>
    <source>
        <strain evidence="1 2">AK23</strain>
    </source>
</reference>
<comment type="caution">
    <text evidence="1">The sequence shown here is derived from an EMBL/GenBank/DDBJ whole genome shotgun (WGS) entry which is preliminary data.</text>
</comment>
<gene>
    <name evidence="1" type="ORF">D791_03439</name>
</gene>
<dbReference type="AlphaFoldDB" id="W9V0C8"/>
<dbReference type="Proteomes" id="UP000019464">
    <property type="component" value="Unassembled WGS sequence"/>
</dbReference>
<proteinExistence type="predicted"/>
<dbReference type="EMBL" id="AONB01000022">
    <property type="protein sequence ID" value="EXJ09597.1"/>
    <property type="molecule type" value="Genomic_DNA"/>
</dbReference>
<keyword evidence="2" id="KW-1185">Reference proteome</keyword>
<evidence type="ECO:0000313" key="1">
    <source>
        <dbReference type="EMBL" id="EXJ09597.1"/>
    </source>
</evidence>
<reference evidence="2" key="1">
    <citation type="submission" date="2012-11" db="EMBL/GenBank/DDBJ databases">
        <authorList>
            <person name="Singh A."/>
            <person name="Pinnaka A.K."/>
            <person name="Vaidya B."/>
        </authorList>
    </citation>
    <scope>NUCLEOTIDE SEQUENCE [LARGE SCALE GENOMIC DNA]</scope>
    <source>
        <strain evidence="2">AK23</strain>
    </source>
</reference>
<organism evidence="1 2">
    <name type="scientific">Nitrincola nitratireducens</name>
    <dbReference type="NCBI Taxonomy" id="1229521"/>
    <lineage>
        <taxon>Bacteria</taxon>
        <taxon>Pseudomonadati</taxon>
        <taxon>Pseudomonadota</taxon>
        <taxon>Gammaproteobacteria</taxon>
        <taxon>Oceanospirillales</taxon>
        <taxon>Oceanospirillaceae</taxon>
        <taxon>Nitrincola</taxon>
    </lineage>
</organism>
<sequence length="40" mass="4487">MRLLSLGVTSKSVLPISFRETEEGEGNLALNLLTKVMYEF</sequence>
<protein>
    <submittedName>
        <fullName evidence="1">Uncharacterized protein</fullName>
    </submittedName>
</protein>
<accession>W9V0C8</accession>